<dbReference type="InterPro" id="IPR019340">
    <property type="entry name" value="Histone_AcTrfase_su3"/>
</dbReference>
<feature type="region of interest" description="Disordered" evidence="1">
    <location>
        <begin position="189"/>
        <end position="214"/>
    </location>
</feature>
<feature type="compositionally biased region" description="Basic and acidic residues" evidence="1">
    <location>
        <begin position="1179"/>
        <end position="1195"/>
    </location>
</feature>
<evidence type="ECO:0000313" key="2">
    <source>
        <dbReference type="EMBL" id="KAG9453519.1"/>
    </source>
</evidence>
<feature type="compositionally biased region" description="Polar residues" evidence="1">
    <location>
        <begin position="1225"/>
        <end position="1238"/>
    </location>
</feature>
<feature type="compositionally biased region" description="Basic and acidic residues" evidence="1">
    <location>
        <begin position="389"/>
        <end position="404"/>
    </location>
</feature>
<accession>A0AAV7EYM7</accession>
<keyword evidence="3" id="KW-1185">Reference proteome</keyword>
<feature type="compositionally biased region" description="Low complexity" evidence="1">
    <location>
        <begin position="308"/>
        <end position="319"/>
    </location>
</feature>
<proteinExistence type="predicted"/>
<evidence type="ECO:0000313" key="3">
    <source>
        <dbReference type="Proteomes" id="UP000825729"/>
    </source>
</evidence>
<name>A0AAV7EYM7_ARIFI</name>
<sequence length="1340" mass="143567">MIIGCLVSYSCFEDPDAMATSNKFDLPSSSPEGSSYANGSRAYYAVSSLDRSGSLREAIENRTLPSQPNVSRSGSTLSHGDVVNLIQSLPFDLKQMAADQKFPRQGEIKRMITSALGISQDDALFGSVNVKSLPSSSQGEIRRVKAILSDGSNKASSRSKAFGEAALVVDKARQSSFLRKRSRSDVSFSERLNVAGPGERSVPGGSTPKMGSESHLTVSGFEVVPQKPDERGKSAVPSKRVRTSMVDMDVRASTLGRPIASQEKDKDMFRLVSGCNAIQPEEKCRTLATGTVEGWEKSKMRKKRSGIKSDISGSSASSKPPLDGERDLKWGIQQKPENDGRPRLSSSQGFRSALANGSAGVGKSEGTSQQSGLSNRSTRNDQDTGSPVVERRDRGSGLEKERTSLKAGSRSSPREENSAASPGPVLTTKMSASARAPRSSSGSLSKLSPNIPRQIETPEEFENSQSVNKLHSVNGLNRKRMASVRSPSPPVTHWVGQRPQKITRVARRTNFVPLVASHDEAPSVETSIASGSGADTGLGISRRSAANSPQQLKLKIDHISSTGLSESEESGAAENKGKDKVSKKSCDGDDKSGTSVQKITTQVLPSRKNKIGLDGDLGGGIRKQGRSGRGFASLRSTLTCGTEKPENGVTSKQMRSARLGSEKTESKAGRPPNKKLAERKAYMRQRVGTNSGSSDFAGESDDDHEELQAAANAALSTSNACSSTFWKQAEPVFRFVSDEDVAFLKQQILLAEGSLANIHGPSYGDPRSKGDVGSSLVPALQTHINEEACVSSINAMGLEDAERNIGVHDMIPLSMRMQAATIDIDEIEELCCSNHQYDNDYKLDEGFNSKENVTLENSLTVGSTASNGYRLNASRRYCDELGLDNLSQDLIADAYVGVSPHCESKENAPRVHCTVNEGVNYASMTLDEKILLELQSIGIFPELLPDLAPGEGDGISETITKLEGELSEQAIKSKKALLKLEKAVVEAKEVQERKFEQLAMDKLIGMAYEKYMAYWGPSASGGKSTGNKMAKRAALSFVKRVLSRCHKYENTGRSCFSEPSFKGLLAASQQKTLKIDGVREVGPANASIENAACPSEKNDSSGHISGLNFQCSQKMDGHDKYNSAAVSHSHLPEEASVKEDISTNRLKRRELLLDEVGASISLQGPSGLAGSLPGGVKGKRSERERDGKGHAREVLAKNGATPKVGRPALGSAKGERKTKSKPKQRTAQLSASVNSLLGQASGPPKATSSQAPRPSERPGNVNRKEGGESASRSAVNKSEAIDLSHLQLPEMDVLGGSDDLDDHGQDLGSWLNIEDDGLVDNDFMGLGIPMDDLSDLNMMV</sequence>
<feature type="region of interest" description="Disordered" evidence="1">
    <location>
        <begin position="520"/>
        <end position="703"/>
    </location>
</feature>
<protein>
    <submittedName>
        <fullName evidence="2">Uncharacterized protein</fullName>
    </submittedName>
</protein>
<dbReference type="EMBL" id="JAINDJ010000003">
    <property type="protein sequence ID" value="KAG9453519.1"/>
    <property type="molecule type" value="Genomic_DNA"/>
</dbReference>
<comment type="caution">
    <text evidence="2">The sequence shown here is derived from an EMBL/GenBank/DDBJ whole genome shotgun (WGS) entry which is preliminary data.</text>
</comment>
<reference evidence="2 3" key="1">
    <citation type="submission" date="2021-07" db="EMBL/GenBank/DDBJ databases">
        <title>The Aristolochia fimbriata genome: insights into angiosperm evolution, floral development and chemical biosynthesis.</title>
        <authorList>
            <person name="Jiao Y."/>
        </authorList>
    </citation>
    <scope>NUCLEOTIDE SEQUENCE [LARGE SCALE GENOMIC DNA]</scope>
    <source>
        <strain evidence="2">IBCAS-2021</strain>
        <tissue evidence="2">Leaf</tissue>
    </source>
</reference>
<feature type="compositionally biased region" description="Basic and acidic residues" evidence="1">
    <location>
        <begin position="1130"/>
        <end position="1142"/>
    </location>
</feature>
<dbReference type="Proteomes" id="UP000825729">
    <property type="component" value="Unassembled WGS sequence"/>
</dbReference>
<evidence type="ECO:0000256" key="1">
    <source>
        <dbReference type="SAM" id="MobiDB-lite"/>
    </source>
</evidence>
<dbReference type="Pfam" id="PF10198">
    <property type="entry name" value="Ada3"/>
    <property type="match status" value="1"/>
</dbReference>
<feature type="compositionally biased region" description="Low complexity" evidence="1">
    <location>
        <begin position="431"/>
        <end position="449"/>
    </location>
</feature>
<feature type="region of interest" description="Disordered" evidence="1">
    <location>
        <begin position="295"/>
        <end position="463"/>
    </location>
</feature>
<dbReference type="PANTHER" id="PTHR31115:SF3">
    <property type="entry name" value="EXPRESSED PROTEIN"/>
    <property type="match status" value="1"/>
</dbReference>
<feature type="compositionally biased region" description="Polar residues" evidence="1">
    <location>
        <begin position="365"/>
        <end position="377"/>
    </location>
</feature>
<feature type="compositionally biased region" description="Low complexity" evidence="1">
    <location>
        <begin position="1162"/>
        <end position="1171"/>
    </location>
</feature>
<gene>
    <name evidence="2" type="ORF">H6P81_006423</name>
</gene>
<organism evidence="2 3">
    <name type="scientific">Aristolochia fimbriata</name>
    <name type="common">White veined hardy Dutchman's pipe vine</name>
    <dbReference type="NCBI Taxonomy" id="158543"/>
    <lineage>
        <taxon>Eukaryota</taxon>
        <taxon>Viridiplantae</taxon>
        <taxon>Streptophyta</taxon>
        <taxon>Embryophyta</taxon>
        <taxon>Tracheophyta</taxon>
        <taxon>Spermatophyta</taxon>
        <taxon>Magnoliopsida</taxon>
        <taxon>Magnoliidae</taxon>
        <taxon>Piperales</taxon>
        <taxon>Aristolochiaceae</taxon>
        <taxon>Aristolochia</taxon>
    </lineage>
</organism>
<feature type="region of interest" description="Disordered" evidence="1">
    <location>
        <begin position="1162"/>
        <end position="1283"/>
    </location>
</feature>
<feature type="region of interest" description="Disordered" evidence="1">
    <location>
        <begin position="1120"/>
        <end position="1142"/>
    </location>
</feature>
<feature type="compositionally biased region" description="Polar residues" evidence="1">
    <location>
        <begin position="593"/>
        <end position="604"/>
    </location>
</feature>
<feature type="compositionally biased region" description="Basic and acidic residues" evidence="1">
    <location>
        <begin position="575"/>
        <end position="592"/>
    </location>
</feature>
<dbReference type="PANTHER" id="PTHR31115">
    <property type="entry name" value="OS05G0107300 PROTEIN"/>
    <property type="match status" value="1"/>
</dbReference>